<dbReference type="STRING" id="1408157.A0A1J7J329"/>
<feature type="non-terminal residue" evidence="3">
    <location>
        <position position="336"/>
    </location>
</feature>
<dbReference type="Pfam" id="PF26113">
    <property type="entry name" value="GH16_XgeA"/>
    <property type="match status" value="1"/>
</dbReference>
<dbReference type="PANTHER" id="PTHR10963:SF24">
    <property type="entry name" value="GLYCOSIDASE C21B10.07-RELATED"/>
    <property type="match status" value="1"/>
</dbReference>
<dbReference type="InterPro" id="IPR000757">
    <property type="entry name" value="Beta-glucanase-like"/>
</dbReference>
<dbReference type="EMBL" id="KV875106">
    <property type="protein sequence ID" value="OIW23580.1"/>
    <property type="molecule type" value="Genomic_DNA"/>
</dbReference>
<dbReference type="InParanoid" id="A0A1J7J329"/>
<accession>A0A1J7J329</accession>
<proteinExistence type="predicted"/>
<keyword evidence="1" id="KW-0732">Signal</keyword>
<name>A0A1J7J329_9PEZI</name>
<evidence type="ECO:0000313" key="4">
    <source>
        <dbReference type="Proteomes" id="UP000182658"/>
    </source>
</evidence>
<dbReference type="SUPFAM" id="SSF49899">
    <property type="entry name" value="Concanavalin A-like lectins/glucanases"/>
    <property type="match status" value="1"/>
</dbReference>
<feature type="domain" description="GH16" evidence="2">
    <location>
        <begin position="13"/>
        <end position="334"/>
    </location>
</feature>
<protein>
    <submittedName>
        <fullName evidence="3">Putative endo-1,3(4)-beta-glucanase</fullName>
    </submittedName>
</protein>
<gene>
    <name evidence="3" type="ORF">CONLIGDRAFT_585622</name>
</gene>
<dbReference type="InterPro" id="IPR013320">
    <property type="entry name" value="ConA-like_dom_sf"/>
</dbReference>
<keyword evidence="4" id="KW-1185">Reference proteome</keyword>
<feature type="chain" id="PRO_5012792059" evidence="1">
    <location>
        <begin position="22"/>
        <end position="336"/>
    </location>
</feature>
<dbReference type="InterPro" id="IPR050546">
    <property type="entry name" value="Glycosyl_Hydrlase_16"/>
</dbReference>
<evidence type="ECO:0000313" key="3">
    <source>
        <dbReference type="EMBL" id="OIW23580.1"/>
    </source>
</evidence>
<dbReference type="Proteomes" id="UP000182658">
    <property type="component" value="Unassembled WGS sequence"/>
</dbReference>
<dbReference type="AlphaFoldDB" id="A0A1J7J329"/>
<dbReference type="PANTHER" id="PTHR10963">
    <property type="entry name" value="GLYCOSYL HYDROLASE-RELATED"/>
    <property type="match status" value="1"/>
</dbReference>
<dbReference type="CDD" id="cd02181">
    <property type="entry name" value="GH16_fungal_Lam16A_glucanase"/>
    <property type="match status" value="1"/>
</dbReference>
<organism evidence="3 4">
    <name type="scientific">Coniochaeta ligniaria NRRL 30616</name>
    <dbReference type="NCBI Taxonomy" id="1408157"/>
    <lineage>
        <taxon>Eukaryota</taxon>
        <taxon>Fungi</taxon>
        <taxon>Dikarya</taxon>
        <taxon>Ascomycota</taxon>
        <taxon>Pezizomycotina</taxon>
        <taxon>Sordariomycetes</taxon>
        <taxon>Sordariomycetidae</taxon>
        <taxon>Coniochaetales</taxon>
        <taxon>Coniochaetaceae</taxon>
        <taxon>Coniochaeta</taxon>
    </lineage>
</organism>
<evidence type="ECO:0000259" key="2">
    <source>
        <dbReference type="PROSITE" id="PS51762"/>
    </source>
</evidence>
<reference evidence="3 4" key="1">
    <citation type="submission" date="2016-10" db="EMBL/GenBank/DDBJ databases">
        <title>Draft genome sequence of Coniochaeta ligniaria NRRL30616, a lignocellulolytic fungus for bioabatement of inhibitors in plant biomass hydrolysates.</title>
        <authorList>
            <consortium name="DOE Joint Genome Institute"/>
            <person name="Jimenez D.J."/>
            <person name="Hector R.E."/>
            <person name="Riley R."/>
            <person name="Sun H."/>
            <person name="Grigoriev I.V."/>
            <person name="Van Elsas J.D."/>
            <person name="Nichols N.N."/>
        </authorList>
    </citation>
    <scope>NUCLEOTIDE SEQUENCE [LARGE SCALE GENOMIC DNA]</scope>
    <source>
        <strain evidence="3 4">NRRL 30616</strain>
    </source>
</reference>
<dbReference type="GO" id="GO:0004553">
    <property type="term" value="F:hydrolase activity, hydrolyzing O-glycosyl compounds"/>
    <property type="evidence" value="ECO:0007669"/>
    <property type="project" value="InterPro"/>
</dbReference>
<feature type="signal peptide" evidence="1">
    <location>
        <begin position="1"/>
        <end position="21"/>
    </location>
</feature>
<dbReference type="PROSITE" id="PS51762">
    <property type="entry name" value="GH16_2"/>
    <property type="match status" value="1"/>
</dbReference>
<dbReference type="OrthoDB" id="192832at2759"/>
<dbReference type="GO" id="GO:0009251">
    <property type="term" value="P:glucan catabolic process"/>
    <property type="evidence" value="ECO:0007669"/>
    <property type="project" value="TreeGrafter"/>
</dbReference>
<sequence length="336" mass="36443">MTRSLYVLGAAALAYTGTAVAAVEQTYQLEESFNYQNFFDNFDFFESNFDTGNYNDVDPTSGYVNYRNRADAESLGIIATQGTEMYIGVDHANTLDVNGKGRNSVRIESKKSFDSGLIIASFSHLPQAVCGSWPAYWMYGSNWPTNGEIDIYENWNNAPNNLITLHTDSAASVGDCKLVQSEMSDPIVTSNCDNNAVGQYSNQGCGATEYDGQWGSASGGVYATEWTDDAINVWSWTLGGAPADINDSPDPTGWGKPHFSVKSSSCNIKKAFNDQKIVLNIDFCGVTAGNPDIWNPQCGSVGATCKGYVASTPDAFNEVFWKVQSINVYQLGSPAT</sequence>
<evidence type="ECO:0000256" key="1">
    <source>
        <dbReference type="SAM" id="SignalP"/>
    </source>
</evidence>
<dbReference type="Gene3D" id="2.60.120.200">
    <property type="match status" value="1"/>
</dbReference>